<protein>
    <submittedName>
        <fullName evidence="3">DUF87 domain-containing protein</fullName>
    </submittedName>
</protein>
<dbReference type="RefSeq" id="WP_135053433.1">
    <property type="nucleotide sequence ID" value="NZ_CAKOCW010000056.1"/>
</dbReference>
<feature type="binding site" evidence="1">
    <location>
        <begin position="155"/>
        <end position="162"/>
    </location>
    <ligand>
        <name>ATP</name>
        <dbReference type="ChEBI" id="CHEBI:30616"/>
    </ligand>
</feature>
<dbReference type="EMBL" id="SPQA01000050">
    <property type="protein sequence ID" value="TFU29590.1"/>
    <property type="molecule type" value="Genomic_DNA"/>
</dbReference>
<comment type="caution">
    <text evidence="3">The sequence shown here is derived from an EMBL/GenBank/DDBJ whole genome shotgun (WGS) entry which is preliminary data.</text>
</comment>
<keyword evidence="1" id="KW-0067">ATP-binding</keyword>
<dbReference type="PROSITE" id="PS50901">
    <property type="entry name" value="FTSK"/>
    <property type="match status" value="1"/>
</dbReference>
<dbReference type="AlphaFoldDB" id="A0A4Y9FM26"/>
<evidence type="ECO:0000313" key="3">
    <source>
        <dbReference type="EMBL" id="TFU29590.1"/>
    </source>
</evidence>
<dbReference type="InterPro" id="IPR002543">
    <property type="entry name" value="FtsK_dom"/>
</dbReference>
<gene>
    <name evidence="3" type="ORF">E4U01_09490</name>
</gene>
<dbReference type="Gene3D" id="3.40.50.300">
    <property type="entry name" value="P-loop containing nucleotide triphosphate hydrolases"/>
    <property type="match status" value="1"/>
</dbReference>
<feature type="domain" description="FtsK" evidence="2">
    <location>
        <begin position="138"/>
        <end position="322"/>
    </location>
</feature>
<evidence type="ECO:0000313" key="4">
    <source>
        <dbReference type="Proteomes" id="UP000297747"/>
    </source>
</evidence>
<name>A0A4Y9FM26_STRAI</name>
<evidence type="ECO:0000259" key="2">
    <source>
        <dbReference type="PROSITE" id="PS50901"/>
    </source>
</evidence>
<dbReference type="GO" id="GO:0005524">
    <property type="term" value="F:ATP binding"/>
    <property type="evidence" value="ECO:0007669"/>
    <property type="project" value="UniProtKB-UniRule"/>
</dbReference>
<dbReference type="Pfam" id="PF06745">
    <property type="entry name" value="ATPase"/>
    <property type="match status" value="1"/>
</dbReference>
<reference evidence="3 4" key="1">
    <citation type="submission" date="2019-03" db="EMBL/GenBank/DDBJ databases">
        <title>Diversity of the mouse oral microbiome.</title>
        <authorList>
            <person name="Joseph S."/>
            <person name="Aduse-Opoku J."/>
            <person name="Curtis M."/>
            <person name="Wade W."/>
            <person name="Hashim A."/>
        </authorList>
    </citation>
    <scope>NUCLEOTIDE SEQUENCE [LARGE SCALE GENOMIC DNA]</scope>
    <source>
        <strain evidence="3 4">HT4</strain>
    </source>
</reference>
<dbReference type="Proteomes" id="UP000297747">
    <property type="component" value="Unassembled WGS sequence"/>
</dbReference>
<accession>A0A4Y9FM26</accession>
<dbReference type="SUPFAM" id="SSF52540">
    <property type="entry name" value="P-loop containing nucleoside triphosphate hydrolases"/>
    <property type="match status" value="1"/>
</dbReference>
<dbReference type="InterPro" id="IPR027417">
    <property type="entry name" value="P-loop_NTPase"/>
</dbReference>
<evidence type="ECO:0000256" key="1">
    <source>
        <dbReference type="PROSITE-ProRule" id="PRU00289"/>
    </source>
</evidence>
<dbReference type="GO" id="GO:0003677">
    <property type="term" value="F:DNA binding"/>
    <property type="evidence" value="ECO:0007669"/>
    <property type="project" value="InterPro"/>
</dbReference>
<keyword evidence="1" id="KW-0547">Nucleotide-binding</keyword>
<sequence>MNFSLKKPKSIDLKQYITQNLNNALDINGENSYTNSFFIELAENDKGFFFIPNLPVSYPVSNDLYFKIADICSGILYPYKTLLNQNNAYFLPYKEEEANMARALFFPWVDGIPTRLIINDLDKFIQLYVREDTIPIMANNVSINMNEVLHLAISGSSGSGKSKFAEYLLRCISFYNDNILLIDPKMADIYSLGKSLGLKVLAPNRNSNLNSFITEVNEALGKAINTIYERQALLIQNPQAEFKRFYIVIDELLALVQGSSKQARDTFAQLLGTIALLGRATKVSLILISQRFDAPAFAGNLAVREQINCSIILGEINKNTTQFLLPNAHIDNIVVPAGKGTGIIKLVNGTNDNHIMPLLTPTYTV</sequence>
<dbReference type="InterPro" id="IPR014774">
    <property type="entry name" value="KaiC-like_dom"/>
</dbReference>
<organism evidence="3 4">
    <name type="scientific">Streptococcus acidominimus</name>
    <dbReference type="NCBI Taxonomy" id="1326"/>
    <lineage>
        <taxon>Bacteria</taxon>
        <taxon>Bacillati</taxon>
        <taxon>Bacillota</taxon>
        <taxon>Bacilli</taxon>
        <taxon>Lactobacillales</taxon>
        <taxon>Streptococcaceae</taxon>
        <taxon>Streptococcus</taxon>
    </lineage>
</organism>
<proteinExistence type="predicted"/>